<protein>
    <submittedName>
        <fullName evidence="3">Uncharacterized protein</fullName>
    </submittedName>
</protein>
<keyword evidence="1" id="KW-0175">Coiled coil</keyword>
<proteinExistence type="predicted"/>
<name>A0A175VW49_9PEZI</name>
<organism evidence="3 4">
    <name type="scientific">Madurella mycetomatis</name>
    <dbReference type="NCBI Taxonomy" id="100816"/>
    <lineage>
        <taxon>Eukaryota</taxon>
        <taxon>Fungi</taxon>
        <taxon>Dikarya</taxon>
        <taxon>Ascomycota</taxon>
        <taxon>Pezizomycotina</taxon>
        <taxon>Sordariomycetes</taxon>
        <taxon>Sordariomycetidae</taxon>
        <taxon>Sordariales</taxon>
        <taxon>Sordariales incertae sedis</taxon>
        <taxon>Madurella</taxon>
    </lineage>
</organism>
<evidence type="ECO:0000313" key="4">
    <source>
        <dbReference type="Proteomes" id="UP000078237"/>
    </source>
</evidence>
<dbReference type="EMBL" id="LCTW02000250">
    <property type="protein sequence ID" value="KXX75767.1"/>
    <property type="molecule type" value="Genomic_DNA"/>
</dbReference>
<comment type="caution">
    <text evidence="3">The sequence shown here is derived from an EMBL/GenBank/DDBJ whole genome shotgun (WGS) entry which is preliminary data.</text>
</comment>
<keyword evidence="4" id="KW-1185">Reference proteome</keyword>
<feature type="coiled-coil region" evidence="1">
    <location>
        <begin position="336"/>
        <end position="370"/>
    </location>
</feature>
<evidence type="ECO:0000256" key="1">
    <source>
        <dbReference type="SAM" id="Coils"/>
    </source>
</evidence>
<dbReference type="STRING" id="100816.A0A175VW49"/>
<dbReference type="Proteomes" id="UP000078237">
    <property type="component" value="Unassembled WGS sequence"/>
</dbReference>
<feature type="compositionally biased region" description="Low complexity" evidence="2">
    <location>
        <begin position="249"/>
        <end position="259"/>
    </location>
</feature>
<reference evidence="3 4" key="1">
    <citation type="journal article" date="2016" name="Genome Announc.">
        <title>Genome Sequence of Madurella mycetomatis mm55, Isolated from a Human Mycetoma Case in Sudan.</title>
        <authorList>
            <person name="Smit S."/>
            <person name="Derks M.F."/>
            <person name="Bervoets S."/>
            <person name="Fahal A."/>
            <person name="van Leeuwen W."/>
            <person name="van Belkum A."/>
            <person name="van de Sande W.W."/>
        </authorList>
    </citation>
    <scope>NUCLEOTIDE SEQUENCE [LARGE SCALE GENOMIC DNA]</scope>
    <source>
        <strain evidence="4">mm55</strain>
    </source>
</reference>
<dbReference type="AlphaFoldDB" id="A0A175VW49"/>
<feature type="compositionally biased region" description="Basic and acidic residues" evidence="2">
    <location>
        <begin position="233"/>
        <end position="242"/>
    </location>
</feature>
<feature type="region of interest" description="Disordered" evidence="2">
    <location>
        <begin position="214"/>
        <end position="314"/>
    </location>
</feature>
<evidence type="ECO:0000313" key="3">
    <source>
        <dbReference type="EMBL" id="KXX75767.1"/>
    </source>
</evidence>
<dbReference type="OrthoDB" id="3928699at2759"/>
<accession>A0A175VW49</accession>
<sequence length="431" mass="46824">MSSSIPKDAASQSLTTHIVLEWDETSPNGEERHYLTAPDPSNAKIIFKSDISVTSNDGATGSAVGVFMRLHIPVKLKNVPAPTPIHIHIRPSRVQSCAFATTIDAPEAVRAVSQCQLASLSMKLSGPVQTVVPHTMASSSRPAKTRASGRVLDAIRSLSRATQLVMYMPTNLAPRTHLQRLSALLTGGGLQELPPYTELFKLFGGLGGRIWDVEPLYPTTSPPPDGGGEGDGEGDREGDRDIPPPYHEACAGPSASPPSRSRLWQESRTRDGKRRRSSSDPVAVATSGELTRAKKPDLRASPSRPHLPEKGQTPELSVLQRLALLEALVHAQAVQISNLSSENQAQRKRIDEYETDLAALRLEIGRVDRQVDRLDLGISEQREDIMRLEGNVQYCLDREDEIVGSVIDTVTEQISERGLSAANIHFTLGEG</sequence>
<dbReference type="VEuPathDB" id="FungiDB:MMYC01_207814"/>
<gene>
    <name evidence="3" type="ORF">MMYC01_207814</name>
</gene>
<evidence type="ECO:0000256" key="2">
    <source>
        <dbReference type="SAM" id="MobiDB-lite"/>
    </source>
</evidence>